<comment type="caution">
    <text evidence="1">The sequence shown here is derived from an EMBL/GenBank/DDBJ whole genome shotgun (WGS) entry which is preliminary data.</text>
</comment>
<organism evidence="1 2">
    <name type="scientific">Kushneria aurantia</name>
    <dbReference type="NCBI Taxonomy" id="504092"/>
    <lineage>
        <taxon>Bacteria</taxon>
        <taxon>Pseudomonadati</taxon>
        <taxon>Pseudomonadota</taxon>
        <taxon>Gammaproteobacteria</taxon>
        <taxon>Oceanospirillales</taxon>
        <taxon>Halomonadaceae</taxon>
        <taxon>Kushneria</taxon>
    </lineage>
</organism>
<name>A0ABV6FZJ6_9GAMM</name>
<protein>
    <submittedName>
        <fullName evidence="1">Uncharacterized protein</fullName>
    </submittedName>
</protein>
<proteinExistence type="predicted"/>
<keyword evidence="2" id="KW-1185">Reference proteome</keyword>
<accession>A0ABV6FZJ6</accession>
<sequence length="89" mass="9810">MKKSCPTTAGGQVNSIAASCHASLMARLLAAKHPGPALLVAVLALPPQLEWRRYKSAVIYIARHFLIATYYFANYLTEAIQKNNFIFVS</sequence>
<dbReference type="RefSeq" id="WP_033195655.1">
    <property type="nucleotide sequence ID" value="NZ_JBHLVX010000009.1"/>
</dbReference>
<dbReference type="Proteomes" id="UP001589814">
    <property type="component" value="Unassembled WGS sequence"/>
</dbReference>
<evidence type="ECO:0000313" key="1">
    <source>
        <dbReference type="EMBL" id="MFC0266823.1"/>
    </source>
</evidence>
<dbReference type="PROSITE" id="PS51257">
    <property type="entry name" value="PROKAR_LIPOPROTEIN"/>
    <property type="match status" value="1"/>
</dbReference>
<evidence type="ECO:0000313" key="2">
    <source>
        <dbReference type="Proteomes" id="UP001589814"/>
    </source>
</evidence>
<gene>
    <name evidence="1" type="ORF">ACFFHW_02235</name>
</gene>
<dbReference type="EMBL" id="JBHLVX010000009">
    <property type="protein sequence ID" value="MFC0266823.1"/>
    <property type="molecule type" value="Genomic_DNA"/>
</dbReference>
<reference evidence="1 2" key="1">
    <citation type="submission" date="2024-09" db="EMBL/GenBank/DDBJ databases">
        <authorList>
            <person name="Sun Q."/>
            <person name="Mori K."/>
        </authorList>
    </citation>
    <scope>NUCLEOTIDE SEQUENCE [LARGE SCALE GENOMIC DNA]</scope>
    <source>
        <strain evidence="1 2">CCM 7415</strain>
    </source>
</reference>